<evidence type="ECO:0000313" key="3">
    <source>
        <dbReference type="Proteomes" id="UP001147782"/>
    </source>
</evidence>
<comment type="caution">
    <text evidence="2">The sequence shown here is derived from an EMBL/GenBank/DDBJ whole genome shotgun (WGS) entry which is preliminary data.</text>
</comment>
<keyword evidence="3" id="KW-1185">Reference proteome</keyword>
<dbReference type="AlphaFoldDB" id="A0A9W9VIE4"/>
<accession>A0A9W9VIE4</accession>
<dbReference type="RefSeq" id="XP_056558147.1">
    <property type="nucleotide sequence ID" value="XM_056695935.1"/>
</dbReference>
<dbReference type="InterPro" id="IPR036404">
    <property type="entry name" value="Jacalin-like_lectin_dom_sf"/>
</dbReference>
<reference evidence="2" key="1">
    <citation type="submission" date="2022-11" db="EMBL/GenBank/DDBJ databases">
        <authorList>
            <person name="Petersen C."/>
        </authorList>
    </citation>
    <scope>NUCLEOTIDE SEQUENCE</scope>
    <source>
        <strain evidence="2">IBT 29864</strain>
    </source>
</reference>
<dbReference type="OrthoDB" id="4325201at2759"/>
<dbReference type="SUPFAM" id="SSF51101">
    <property type="entry name" value="Mannose-binding lectins"/>
    <property type="match status" value="1"/>
</dbReference>
<gene>
    <name evidence="2" type="ORF">N7496_003004</name>
</gene>
<reference evidence="2" key="2">
    <citation type="journal article" date="2023" name="IMA Fungus">
        <title>Comparative genomic study of the Penicillium genus elucidates a diverse pangenome and 15 lateral gene transfer events.</title>
        <authorList>
            <person name="Petersen C."/>
            <person name="Sorensen T."/>
            <person name="Nielsen M.R."/>
            <person name="Sondergaard T.E."/>
            <person name="Sorensen J.L."/>
            <person name="Fitzpatrick D.A."/>
            <person name="Frisvad J.C."/>
            <person name="Nielsen K.L."/>
        </authorList>
    </citation>
    <scope>NUCLEOTIDE SEQUENCE</scope>
    <source>
        <strain evidence="2">IBT 29864</strain>
    </source>
</reference>
<proteinExistence type="predicted"/>
<organism evidence="2 3">
    <name type="scientific">Penicillium cataractarum</name>
    <dbReference type="NCBI Taxonomy" id="2100454"/>
    <lineage>
        <taxon>Eukaryota</taxon>
        <taxon>Fungi</taxon>
        <taxon>Dikarya</taxon>
        <taxon>Ascomycota</taxon>
        <taxon>Pezizomycotina</taxon>
        <taxon>Eurotiomycetes</taxon>
        <taxon>Eurotiomycetidae</taxon>
        <taxon>Eurotiales</taxon>
        <taxon>Aspergillaceae</taxon>
        <taxon>Penicillium</taxon>
    </lineage>
</organism>
<dbReference type="Gene3D" id="2.100.10.30">
    <property type="entry name" value="Jacalin-like lectin domain"/>
    <property type="match status" value="1"/>
</dbReference>
<dbReference type="GeneID" id="81435112"/>
<evidence type="ECO:0000259" key="1">
    <source>
        <dbReference type="Pfam" id="PF01419"/>
    </source>
</evidence>
<dbReference type="EMBL" id="JAPZBS010000002">
    <property type="protein sequence ID" value="KAJ5380576.1"/>
    <property type="molecule type" value="Genomic_DNA"/>
</dbReference>
<sequence length="160" mass="17982">MVQMGPTVGGNGGEIFNLWRDNRPVEQLDVWYGRGSDNFEKDIVLKGIKIRWAKDELGHVELGQAGSCPPKEEQSILHTNFDFFSGNQPIYWMYIYGSTGRVHSLRIGTHDSMTHEDRDYFEAGGIGGVQCIQPAYGRKLYGFYGRAGEDIDQLGAVFND</sequence>
<feature type="domain" description="Jacalin-type lectin" evidence="1">
    <location>
        <begin position="8"/>
        <end position="156"/>
    </location>
</feature>
<name>A0A9W9VIE4_9EURO</name>
<dbReference type="Pfam" id="PF01419">
    <property type="entry name" value="Jacalin"/>
    <property type="match status" value="1"/>
</dbReference>
<evidence type="ECO:0000313" key="2">
    <source>
        <dbReference type="EMBL" id="KAJ5380576.1"/>
    </source>
</evidence>
<protein>
    <recommendedName>
        <fullName evidence="1">Jacalin-type lectin domain-containing protein</fullName>
    </recommendedName>
</protein>
<dbReference type="InterPro" id="IPR001229">
    <property type="entry name" value="Jacalin-like_lectin_dom"/>
</dbReference>
<dbReference type="Proteomes" id="UP001147782">
    <property type="component" value="Unassembled WGS sequence"/>
</dbReference>